<proteinExistence type="predicted"/>
<feature type="signal peptide" evidence="1">
    <location>
        <begin position="1"/>
        <end position="21"/>
    </location>
</feature>
<dbReference type="OrthoDB" id="2546322at2759"/>
<keyword evidence="3" id="KW-1185">Reference proteome</keyword>
<protein>
    <recommendedName>
        <fullName evidence="4">Mannose 6-phosphate receptor domain-containing protein</fullName>
    </recommendedName>
</protein>
<dbReference type="InParanoid" id="A0A316VD33"/>
<name>A0A316VD33_9BASI</name>
<accession>A0A316VD33</accession>
<evidence type="ECO:0000313" key="2">
    <source>
        <dbReference type="EMBL" id="PWN33425.1"/>
    </source>
</evidence>
<dbReference type="RefSeq" id="XP_025353727.1">
    <property type="nucleotide sequence ID" value="XM_025502578.1"/>
</dbReference>
<dbReference type="Proteomes" id="UP000245771">
    <property type="component" value="Unassembled WGS sequence"/>
</dbReference>
<evidence type="ECO:0008006" key="4">
    <source>
        <dbReference type="Google" id="ProtNLM"/>
    </source>
</evidence>
<dbReference type="AlphaFoldDB" id="A0A316VD33"/>
<reference evidence="2 3" key="1">
    <citation type="journal article" date="2018" name="Mol. Biol. Evol.">
        <title>Broad Genomic Sampling Reveals a Smut Pathogenic Ancestry of the Fungal Clade Ustilaginomycotina.</title>
        <authorList>
            <person name="Kijpornyongpan T."/>
            <person name="Mondo S.J."/>
            <person name="Barry K."/>
            <person name="Sandor L."/>
            <person name="Lee J."/>
            <person name="Lipzen A."/>
            <person name="Pangilinan J."/>
            <person name="LaButti K."/>
            <person name="Hainaut M."/>
            <person name="Henrissat B."/>
            <person name="Grigoriev I.V."/>
            <person name="Spatafora J.W."/>
            <person name="Aime M.C."/>
        </authorList>
    </citation>
    <scope>NUCLEOTIDE SEQUENCE [LARGE SCALE GENOMIC DNA]</scope>
    <source>
        <strain evidence="2 3">MCA 3882</strain>
    </source>
</reference>
<dbReference type="GeneID" id="37024359"/>
<gene>
    <name evidence="2" type="ORF">FA14DRAFT_62128</name>
</gene>
<evidence type="ECO:0000313" key="3">
    <source>
        <dbReference type="Proteomes" id="UP000245771"/>
    </source>
</evidence>
<feature type="chain" id="PRO_5016297313" description="Mannose 6-phosphate receptor domain-containing protein" evidence="1">
    <location>
        <begin position="22"/>
        <end position="210"/>
    </location>
</feature>
<sequence length="210" mass="23300">MKSFILTYFLLLVTLLIVAKATPFTGSILARNDDYPCSRFGGSGLLKLGNNGTALYKGFFFVVTDDEKGDESLRVRFEDCTFPGYGYTQGSSRNSHGSMGAPVEFFGIVKHQDKCLTASTTDIEPDAINFFRFQNCSIEDDNLRLRQFFAYQIGSQVPDIAFVGAKNTTEKVYKGAYSWTVAPKISNSYPRPIRASSNSTEYVLSFVTGE</sequence>
<evidence type="ECO:0000256" key="1">
    <source>
        <dbReference type="SAM" id="SignalP"/>
    </source>
</evidence>
<keyword evidence="1" id="KW-0732">Signal</keyword>
<dbReference type="EMBL" id="KZ819604">
    <property type="protein sequence ID" value="PWN33425.1"/>
    <property type="molecule type" value="Genomic_DNA"/>
</dbReference>
<organism evidence="2 3">
    <name type="scientific">Meira miltonrushii</name>
    <dbReference type="NCBI Taxonomy" id="1280837"/>
    <lineage>
        <taxon>Eukaryota</taxon>
        <taxon>Fungi</taxon>
        <taxon>Dikarya</taxon>
        <taxon>Basidiomycota</taxon>
        <taxon>Ustilaginomycotina</taxon>
        <taxon>Exobasidiomycetes</taxon>
        <taxon>Exobasidiales</taxon>
        <taxon>Brachybasidiaceae</taxon>
        <taxon>Meira</taxon>
    </lineage>
</organism>